<evidence type="ECO:0000256" key="10">
    <source>
        <dbReference type="ARBA" id="ARBA00022840"/>
    </source>
</evidence>
<dbReference type="InterPro" id="IPR003758">
    <property type="entry name" value="LpxK"/>
</dbReference>
<evidence type="ECO:0000256" key="7">
    <source>
        <dbReference type="ARBA" id="ARBA00022679"/>
    </source>
</evidence>
<evidence type="ECO:0000256" key="13">
    <source>
        <dbReference type="HAMAP-Rule" id="MF_00409"/>
    </source>
</evidence>
<evidence type="ECO:0000256" key="3">
    <source>
        <dbReference type="ARBA" id="ARBA00012071"/>
    </source>
</evidence>
<gene>
    <name evidence="13 14" type="primary">lpxK</name>
    <name evidence="14" type="ORF">GCM10011394_16470</name>
</gene>
<evidence type="ECO:0000256" key="1">
    <source>
        <dbReference type="ARBA" id="ARBA00002274"/>
    </source>
</evidence>
<dbReference type="InterPro" id="IPR027417">
    <property type="entry name" value="P-loop_NTPase"/>
</dbReference>
<dbReference type="EMBL" id="BMME01000001">
    <property type="protein sequence ID" value="GGK07871.1"/>
    <property type="molecule type" value="Genomic_DNA"/>
</dbReference>
<keyword evidence="5 13" id="KW-0444">Lipid biosynthesis</keyword>
<accession>A0ABQ2EEC2</accession>
<evidence type="ECO:0000256" key="2">
    <source>
        <dbReference type="ARBA" id="ARBA00004870"/>
    </source>
</evidence>
<dbReference type="Pfam" id="PF02606">
    <property type="entry name" value="LpxK"/>
    <property type="match status" value="1"/>
</dbReference>
<name>A0ABQ2EEC2_9GAMM</name>
<evidence type="ECO:0000256" key="11">
    <source>
        <dbReference type="ARBA" id="ARBA00023098"/>
    </source>
</evidence>
<keyword evidence="10 13" id="KW-0067">ATP-binding</keyword>
<feature type="binding site" evidence="13">
    <location>
        <begin position="60"/>
        <end position="67"/>
    </location>
    <ligand>
        <name>ATP</name>
        <dbReference type="ChEBI" id="CHEBI:30616"/>
    </ligand>
</feature>
<comment type="caution">
    <text evidence="14">The sequence shown here is derived from an EMBL/GenBank/DDBJ whole genome shotgun (WGS) entry which is preliminary data.</text>
</comment>
<keyword evidence="6 13" id="KW-0441">Lipid A biosynthesis</keyword>
<evidence type="ECO:0000256" key="9">
    <source>
        <dbReference type="ARBA" id="ARBA00022777"/>
    </source>
</evidence>
<dbReference type="NCBIfam" id="TIGR00682">
    <property type="entry name" value="lpxK"/>
    <property type="match status" value="1"/>
</dbReference>
<dbReference type="EC" id="2.7.1.130" evidence="3 13"/>
<keyword evidence="11 13" id="KW-0443">Lipid metabolism</keyword>
<evidence type="ECO:0000256" key="12">
    <source>
        <dbReference type="ARBA" id="ARBA00029757"/>
    </source>
</evidence>
<comment type="pathway">
    <text evidence="2 13">Glycolipid biosynthesis; lipid IV(A) biosynthesis; lipid IV(A) from (3R)-3-hydroxytetradecanoyl-[acyl-carrier-protein] and UDP-N-acetyl-alpha-D-glucosamine: step 6/6.</text>
</comment>
<comment type="function">
    <text evidence="1 13">Transfers the gamma-phosphate of ATP to the 4'-position of a tetraacyldisaccharide 1-phosphate intermediate (termed DS-1-P) to form tetraacyldisaccharide 1,4'-bis-phosphate (lipid IVA).</text>
</comment>
<dbReference type="SUPFAM" id="SSF52540">
    <property type="entry name" value="P-loop containing nucleoside triphosphate hydrolases"/>
    <property type="match status" value="1"/>
</dbReference>
<proteinExistence type="inferred from homology"/>
<dbReference type="RefSeq" id="WP_132986306.1">
    <property type="nucleotide sequence ID" value="NZ_BMME01000001.1"/>
</dbReference>
<evidence type="ECO:0000313" key="14">
    <source>
        <dbReference type="EMBL" id="GGK07871.1"/>
    </source>
</evidence>
<protein>
    <recommendedName>
        <fullName evidence="4 13">Tetraacyldisaccharide 4'-kinase</fullName>
        <ecNumber evidence="3 13">2.7.1.130</ecNumber>
    </recommendedName>
    <alternativeName>
        <fullName evidence="12 13">Lipid A 4'-kinase</fullName>
    </alternativeName>
</protein>
<evidence type="ECO:0000256" key="4">
    <source>
        <dbReference type="ARBA" id="ARBA00016436"/>
    </source>
</evidence>
<dbReference type="PANTHER" id="PTHR42724">
    <property type="entry name" value="TETRAACYLDISACCHARIDE 4'-KINASE"/>
    <property type="match status" value="1"/>
</dbReference>
<keyword evidence="7 13" id="KW-0808">Transferase</keyword>
<evidence type="ECO:0000313" key="15">
    <source>
        <dbReference type="Proteomes" id="UP000599009"/>
    </source>
</evidence>
<keyword evidence="15" id="KW-1185">Reference proteome</keyword>
<comment type="similarity">
    <text evidence="13">Belongs to the LpxK family.</text>
</comment>
<comment type="catalytic activity">
    <reaction evidence="13">
        <text>a lipid A disaccharide + ATP = a lipid IVA + ADP + H(+)</text>
        <dbReference type="Rhea" id="RHEA:67840"/>
        <dbReference type="ChEBI" id="CHEBI:15378"/>
        <dbReference type="ChEBI" id="CHEBI:30616"/>
        <dbReference type="ChEBI" id="CHEBI:176343"/>
        <dbReference type="ChEBI" id="CHEBI:176425"/>
        <dbReference type="ChEBI" id="CHEBI:456216"/>
        <dbReference type="EC" id="2.7.1.130"/>
    </reaction>
</comment>
<dbReference type="HAMAP" id="MF_00409">
    <property type="entry name" value="LpxK"/>
    <property type="match status" value="1"/>
</dbReference>
<sequence>MSRRQAPRWWYETGARVPLWARAVSRLYAALVALRVRLYRMGLLRSRKAGAPVVVVGNLVAGGSGKTPLTIAIVERLRAEGWTPGVASRGYGRADDSKALWVESTTPAAQGGDEPVLIARQAEAKVRVDRDRAAAARALAAAGCDIVVCDDGLQHYALARDVEIEVIDGRRRHGNGLPQPAGPMREPAGRGATCDFRVLNAGSDPDIAAGFGEWPMWLAPGDAVPLLGGRTLPLSAFAGKRVHAVAGIGDPERFFTMLRALDIAVVPHAFPDHHAYVEDDLRFGSDLPVLMTAKDAVKCAAFVTERHYAVPVRAELPEAFWVAFLAKLPPSALRASSPA</sequence>
<reference evidence="15" key="1">
    <citation type="journal article" date="2019" name="Int. J. Syst. Evol. Microbiol.">
        <title>The Global Catalogue of Microorganisms (GCM) 10K type strain sequencing project: providing services to taxonomists for standard genome sequencing and annotation.</title>
        <authorList>
            <consortium name="The Broad Institute Genomics Platform"/>
            <consortium name="The Broad Institute Genome Sequencing Center for Infectious Disease"/>
            <person name="Wu L."/>
            <person name="Ma J."/>
        </authorList>
    </citation>
    <scope>NUCLEOTIDE SEQUENCE [LARGE SCALE GENOMIC DNA]</scope>
    <source>
        <strain evidence="15">CGMCC 1.8985</strain>
    </source>
</reference>
<keyword evidence="9 13" id="KW-0418">Kinase</keyword>
<dbReference type="PANTHER" id="PTHR42724:SF1">
    <property type="entry name" value="TETRAACYLDISACCHARIDE 4'-KINASE, MITOCHONDRIAL-RELATED"/>
    <property type="match status" value="1"/>
</dbReference>
<evidence type="ECO:0000256" key="6">
    <source>
        <dbReference type="ARBA" id="ARBA00022556"/>
    </source>
</evidence>
<organism evidence="14 15">
    <name type="scientific">Luteimonas terricola</name>
    <dbReference type="NCBI Taxonomy" id="645597"/>
    <lineage>
        <taxon>Bacteria</taxon>
        <taxon>Pseudomonadati</taxon>
        <taxon>Pseudomonadota</taxon>
        <taxon>Gammaproteobacteria</taxon>
        <taxon>Lysobacterales</taxon>
        <taxon>Lysobacteraceae</taxon>
        <taxon>Luteimonas</taxon>
    </lineage>
</organism>
<dbReference type="Proteomes" id="UP000599009">
    <property type="component" value="Unassembled WGS sequence"/>
</dbReference>
<keyword evidence="8 13" id="KW-0547">Nucleotide-binding</keyword>
<evidence type="ECO:0000256" key="5">
    <source>
        <dbReference type="ARBA" id="ARBA00022516"/>
    </source>
</evidence>
<evidence type="ECO:0000256" key="8">
    <source>
        <dbReference type="ARBA" id="ARBA00022741"/>
    </source>
</evidence>